<keyword evidence="7" id="KW-1185">Reference proteome</keyword>
<evidence type="ECO:0000259" key="5">
    <source>
        <dbReference type="Pfam" id="PF00496"/>
    </source>
</evidence>
<dbReference type="CDD" id="cd00995">
    <property type="entry name" value="PBP2_NikA_DppA_OppA_like"/>
    <property type="match status" value="1"/>
</dbReference>
<keyword evidence="3 4" id="KW-0732">Signal</keyword>
<dbReference type="InterPro" id="IPR039424">
    <property type="entry name" value="SBP_5"/>
</dbReference>
<reference evidence="6 7" key="1">
    <citation type="submission" date="2023-07" db="EMBL/GenBank/DDBJ databases">
        <authorList>
            <person name="Girao M."/>
            <person name="Carvalho M.F."/>
        </authorList>
    </citation>
    <scope>NUCLEOTIDE SEQUENCE [LARGE SCALE GENOMIC DNA]</scope>
    <source>
        <strain evidence="6 7">YIM65754</strain>
    </source>
</reference>
<evidence type="ECO:0000256" key="3">
    <source>
        <dbReference type="ARBA" id="ARBA00022729"/>
    </source>
</evidence>
<feature type="domain" description="Solute-binding protein family 5" evidence="5">
    <location>
        <begin position="89"/>
        <end position="442"/>
    </location>
</feature>
<dbReference type="InterPro" id="IPR000914">
    <property type="entry name" value="SBP_5_dom"/>
</dbReference>
<evidence type="ECO:0000256" key="4">
    <source>
        <dbReference type="SAM" id="SignalP"/>
    </source>
</evidence>
<name>A0ABU7LHI1_9NOCA</name>
<keyword evidence="2" id="KW-0813">Transport</keyword>
<accession>A0ABU7LHI1</accession>
<dbReference type="Pfam" id="PF00496">
    <property type="entry name" value="SBP_bac_5"/>
    <property type="match status" value="1"/>
</dbReference>
<gene>
    <name evidence="6" type="ORF">Q7514_25945</name>
</gene>
<feature type="chain" id="PRO_5046159208" evidence="4">
    <location>
        <begin position="22"/>
        <end position="521"/>
    </location>
</feature>
<proteinExistence type="inferred from homology"/>
<protein>
    <submittedName>
        <fullName evidence="6">ABC transporter substrate-binding protein</fullName>
    </submittedName>
</protein>
<dbReference type="Gene3D" id="3.40.190.10">
    <property type="entry name" value="Periplasmic binding protein-like II"/>
    <property type="match status" value="1"/>
</dbReference>
<evidence type="ECO:0000256" key="1">
    <source>
        <dbReference type="ARBA" id="ARBA00005695"/>
    </source>
</evidence>
<dbReference type="PANTHER" id="PTHR30290">
    <property type="entry name" value="PERIPLASMIC BINDING COMPONENT OF ABC TRANSPORTER"/>
    <property type="match status" value="1"/>
</dbReference>
<evidence type="ECO:0000313" key="6">
    <source>
        <dbReference type="EMBL" id="MEE2060970.1"/>
    </source>
</evidence>
<dbReference type="InterPro" id="IPR030678">
    <property type="entry name" value="Peptide/Ni-bd"/>
</dbReference>
<dbReference type="Proteomes" id="UP001336020">
    <property type="component" value="Unassembled WGS sequence"/>
</dbReference>
<sequence>MIRPHPATSVLVTAISVFVLAACGSSPSESPTSATTGNPATGGRLSALQIGEPRTLDPAGLSNTWVHQPLLGNALYGTLMINDPDTNEIEYTMATGFDSTDGGTTYELTLRPGLMFTDDTPLDAAAVQFNWERLRDPALGSTAIRQVSQVAATEVVDETTLKVVLHEPNPSFPQGMLATSMNWIASPTALGNGRASFDDAPVGAGPFELTRWMRQGAIELERNPDYWDAPKPYLDAITIRSVADTNQRVNAITTGDADLSTETNPSSVIRAQNAGAQVSTVSAGGGQYLGMNLRRAPFDDERARRAVALAVDRDMINSIVFNGDGEVPQTLFPEDSPFYSDIALPQQDQAAAQTLFDELAADGKPVEFTFTTYTGVDNQATAEALQAQLNAYDNVEVGVEVVDFPTGAARAGAHDFDMMVSSAITQDPDYALWTAFHSESTGNFMGVSDPRLDDALDAGRTAETIDERKQAYDVVQTRIAELDPGVWYVRSSPSVMVGEKVHGLRLYTLGSPLPEELWIEN</sequence>
<comment type="similarity">
    <text evidence="1">Belongs to the bacterial solute-binding protein 5 family.</text>
</comment>
<evidence type="ECO:0000313" key="7">
    <source>
        <dbReference type="Proteomes" id="UP001336020"/>
    </source>
</evidence>
<dbReference type="Gene3D" id="3.10.105.10">
    <property type="entry name" value="Dipeptide-binding Protein, Domain 3"/>
    <property type="match status" value="1"/>
</dbReference>
<organism evidence="6 7">
    <name type="scientific">Rhodococcus artemisiae</name>
    <dbReference type="NCBI Taxonomy" id="714159"/>
    <lineage>
        <taxon>Bacteria</taxon>
        <taxon>Bacillati</taxon>
        <taxon>Actinomycetota</taxon>
        <taxon>Actinomycetes</taxon>
        <taxon>Mycobacteriales</taxon>
        <taxon>Nocardiaceae</taxon>
        <taxon>Rhodococcus</taxon>
    </lineage>
</organism>
<dbReference type="PANTHER" id="PTHR30290:SF9">
    <property type="entry name" value="OLIGOPEPTIDE-BINDING PROTEIN APPA"/>
    <property type="match status" value="1"/>
</dbReference>
<dbReference type="SUPFAM" id="SSF53850">
    <property type="entry name" value="Periplasmic binding protein-like II"/>
    <property type="match status" value="1"/>
</dbReference>
<evidence type="ECO:0000256" key="2">
    <source>
        <dbReference type="ARBA" id="ARBA00022448"/>
    </source>
</evidence>
<dbReference type="PIRSF" id="PIRSF002741">
    <property type="entry name" value="MppA"/>
    <property type="match status" value="1"/>
</dbReference>
<comment type="caution">
    <text evidence="6">The sequence shown here is derived from an EMBL/GenBank/DDBJ whole genome shotgun (WGS) entry which is preliminary data.</text>
</comment>
<feature type="signal peptide" evidence="4">
    <location>
        <begin position="1"/>
        <end position="21"/>
    </location>
</feature>
<dbReference type="PROSITE" id="PS51257">
    <property type="entry name" value="PROKAR_LIPOPROTEIN"/>
    <property type="match status" value="1"/>
</dbReference>
<dbReference type="EMBL" id="JAUTXY010000015">
    <property type="protein sequence ID" value="MEE2060970.1"/>
    <property type="molecule type" value="Genomic_DNA"/>
</dbReference>